<dbReference type="eggNOG" id="KOG0239">
    <property type="taxonomic scope" value="Eukaryota"/>
</dbReference>
<dbReference type="InterPro" id="IPR036961">
    <property type="entry name" value="Kinesin_motor_dom_sf"/>
</dbReference>
<dbReference type="GO" id="GO:0003777">
    <property type="term" value="F:microtubule motor activity"/>
    <property type="evidence" value="ECO:0007669"/>
    <property type="project" value="InterPro"/>
</dbReference>
<feature type="domain" description="Kinesin motor" evidence="4">
    <location>
        <begin position="229"/>
        <end position="414"/>
    </location>
</feature>
<dbReference type="Proteomes" id="UP000030748">
    <property type="component" value="Unassembled WGS sequence"/>
</dbReference>
<evidence type="ECO:0000256" key="3">
    <source>
        <dbReference type="SAM" id="MobiDB-lite"/>
    </source>
</evidence>
<proteinExistence type="inferred from homology"/>
<dbReference type="InterPro" id="IPR027640">
    <property type="entry name" value="Kinesin-like_fam"/>
</dbReference>
<dbReference type="AlphaFoldDB" id="A0A022Q223"/>
<dbReference type="SMART" id="SM00129">
    <property type="entry name" value="KISc"/>
    <property type="match status" value="1"/>
</dbReference>
<accession>A0A022Q223</accession>
<keyword evidence="2" id="KW-0067">ATP-binding</keyword>
<dbReference type="Pfam" id="PF16796">
    <property type="entry name" value="Microtub_bd"/>
    <property type="match status" value="1"/>
</dbReference>
<dbReference type="GO" id="GO:0007018">
    <property type="term" value="P:microtubule-based movement"/>
    <property type="evidence" value="ECO:0007669"/>
    <property type="project" value="InterPro"/>
</dbReference>
<feature type="binding site" evidence="2">
    <location>
        <begin position="314"/>
        <end position="321"/>
    </location>
    <ligand>
        <name>ATP</name>
        <dbReference type="ChEBI" id="CHEBI:30616"/>
    </ligand>
</feature>
<name>A0A022Q223_ERYGU</name>
<dbReference type="STRING" id="4155.A0A022Q223"/>
<feature type="compositionally biased region" description="Polar residues" evidence="3">
    <location>
        <begin position="12"/>
        <end position="35"/>
    </location>
</feature>
<dbReference type="GO" id="GO:0008017">
    <property type="term" value="F:microtubule binding"/>
    <property type="evidence" value="ECO:0007669"/>
    <property type="project" value="InterPro"/>
</dbReference>
<dbReference type="SUPFAM" id="SSF52540">
    <property type="entry name" value="P-loop containing nucleoside triphosphate hydrolases"/>
    <property type="match status" value="1"/>
</dbReference>
<feature type="non-terminal residue" evidence="5">
    <location>
        <position position="1"/>
    </location>
</feature>
<comment type="similarity">
    <text evidence="2">Belongs to the TRAFAC class myosin-kinesin ATPase superfamily. Kinesin family.</text>
</comment>
<organism evidence="5 6">
    <name type="scientific">Erythranthe guttata</name>
    <name type="common">Yellow monkey flower</name>
    <name type="synonym">Mimulus guttatus</name>
    <dbReference type="NCBI Taxonomy" id="4155"/>
    <lineage>
        <taxon>Eukaryota</taxon>
        <taxon>Viridiplantae</taxon>
        <taxon>Streptophyta</taxon>
        <taxon>Embryophyta</taxon>
        <taxon>Tracheophyta</taxon>
        <taxon>Spermatophyta</taxon>
        <taxon>Magnoliopsida</taxon>
        <taxon>eudicotyledons</taxon>
        <taxon>Gunneridae</taxon>
        <taxon>Pentapetalae</taxon>
        <taxon>asterids</taxon>
        <taxon>lamiids</taxon>
        <taxon>Lamiales</taxon>
        <taxon>Phrymaceae</taxon>
        <taxon>Erythranthe</taxon>
    </lineage>
</organism>
<keyword evidence="2" id="KW-0547">Nucleotide-binding</keyword>
<dbReference type="Gene3D" id="3.40.850.10">
    <property type="entry name" value="Kinesin motor domain"/>
    <property type="match status" value="1"/>
</dbReference>
<evidence type="ECO:0000256" key="1">
    <source>
        <dbReference type="ARBA" id="ARBA00023175"/>
    </source>
</evidence>
<dbReference type="InterPro" id="IPR027417">
    <property type="entry name" value="P-loop_NTPase"/>
</dbReference>
<reference evidence="5 6" key="1">
    <citation type="journal article" date="2013" name="Proc. Natl. Acad. Sci. U.S.A.">
        <title>Fine-scale variation in meiotic recombination in Mimulus inferred from population shotgun sequencing.</title>
        <authorList>
            <person name="Hellsten U."/>
            <person name="Wright K.M."/>
            <person name="Jenkins J."/>
            <person name="Shu S."/>
            <person name="Yuan Y."/>
            <person name="Wessler S.R."/>
            <person name="Schmutz J."/>
            <person name="Willis J.H."/>
            <person name="Rokhsar D.S."/>
        </authorList>
    </citation>
    <scope>NUCLEOTIDE SEQUENCE [LARGE SCALE GENOMIC DNA]</scope>
    <source>
        <strain evidence="6">cv. DUN x IM62</strain>
    </source>
</reference>
<dbReference type="InterPro" id="IPR031852">
    <property type="entry name" value="Vik1/Cik1_MT-bd"/>
</dbReference>
<keyword evidence="6" id="KW-1185">Reference proteome</keyword>
<dbReference type="PANTHER" id="PTHR47972">
    <property type="entry name" value="KINESIN-LIKE PROTEIN KLP-3"/>
    <property type="match status" value="1"/>
</dbReference>
<keyword evidence="1 2" id="KW-0505">Motor protein</keyword>
<dbReference type="PROSITE" id="PS50067">
    <property type="entry name" value="KINESIN_MOTOR_2"/>
    <property type="match status" value="1"/>
</dbReference>
<evidence type="ECO:0000259" key="4">
    <source>
        <dbReference type="PROSITE" id="PS50067"/>
    </source>
</evidence>
<evidence type="ECO:0000256" key="2">
    <source>
        <dbReference type="PROSITE-ProRule" id="PRU00283"/>
    </source>
</evidence>
<gene>
    <name evidence="5" type="ORF">MIMGU_mgv1a026255mg</name>
</gene>
<evidence type="ECO:0000313" key="5">
    <source>
        <dbReference type="EMBL" id="EYU21183.1"/>
    </source>
</evidence>
<evidence type="ECO:0000313" key="6">
    <source>
        <dbReference type="Proteomes" id="UP000030748"/>
    </source>
</evidence>
<sequence>SKYSVDEVSAPESGTTMQTRHQNLFPTSAPTSHSDSTVEFSREHIDALLNEKLRVKDTHCFMEKVVVVEEYVKNLKQCIKWFQQREGNLVSEQEKTKEFNTQGEMIQQIESDLLHVRADRDRHILQVKTLSAEVEKYKEMIGTNEREHHPFLCLSTCLEITQLLEKLALAEHKLKLSDISVTTTRSEFEEQNAMILELKNRLRDADSKIVEGEKLCKKLHNTIMELKGNIRVFCRVRPLLSDDGDGNDAKVVSFPTSMGRLGRGIDVTKNGQKHPFTYDKVFKPDDSQEDVFVEISQLVQSALDGHKVCVFAYGQTGSGKTFTMMGKPEPPDQKGLIPRSVEMIFESKQILESQKWKYKMQISMFEIYNETIRDLLKPSQTSESALKSKHFIKHDSNGNIYVYDLTFSMSVVVE</sequence>
<feature type="region of interest" description="Disordered" evidence="3">
    <location>
        <begin position="1"/>
        <end position="35"/>
    </location>
</feature>
<protein>
    <recommendedName>
        <fullName evidence="4">Kinesin motor domain-containing protein</fullName>
    </recommendedName>
</protein>
<dbReference type="EMBL" id="KI632223">
    <property type="protein sequence ID" value="EYU21183.1"/>
    <property type="molecule type" value="Genomic_DNA"/>
</dbReference>
<dbReference type="PANTHER" id="PTHR47972:SF46">
    <property type="entry name" value="KINESIN-LIKE PROTEIN"/>
    <property type="match status" value="1"/>
</dbReference>
<dbReference type="GO" id="GO:0005524">
    <property type="term" value="F:ATP binding"/>
    <property type="evidence" value="ECO:0007669"/>
    <property type="project" value="UniProtKB-UniRule"/>
</dbReference>
<dbReference type="InterPro" id="IPR001752">
    <property type="entry name" value="Kinesin_motor_dom"/>
</dbReference>